<dbReference type="AlphaFoldDB" id="A0A7C1P5G5"/>
<dbReference type="SUPFAM" id="SSF56726">
    <property type="entry name" value="DNA topoisomerase IV, alpha subunit"/>
    <property type="match status" value="1"/>
</dbReference>
<dbReference type="Proteomes" id="UP000885695">
    <property type="component" value="Unassembled WGS sequence"/>
</dbReference>
<name>A0A7C1P5G5_UNCC3</name>
<dbReference type="GO" id="GO:0003677">
    <property type="term" value="F:DNA binding"/>
    <property type="evidence" value="ECO:0007669"/>
    <property type="project" value="InterPro"/>
</dbReference>
<sequence length="297" mass="35200">MKEQFREKLHLSKSNIERLDTINEIIEEYSDDGYTLTLRQLYYQLVSRDIIPNRVQEYAKLSTLLVKGRMAGVVDWDAIEDRIRVPFLPYWVEDIEAAINDTIEQYRLDRQDGQDVYIELWVEKDALSGVLKRITSHYHIKLMVNRGYSSCTAIHDAYLRFREEEREDKKIVILYLGDHDPSGLDMVRDIEDRLNEFGVYPEVKPIGLTMAQIKKYNPPSNPAKITDPRAKWYIEEYGDNSWEVDALNPKTLNELVEKNVEDLIDMELFEKKIRKEERDKKKTRKSWKDLQNYEGDN</sequence>
<dbReference type="InterPro" id="IPR036078">
    <property type="entry name" value="Spo11/TopoVI_A_sf"/>
</dbReference>
<accession>A0A7C1P5G5</accession>
<organism evidence="2">
    <name type="scientific">candidate division CPR3 bacterium</name>
    <dbReference type="NCBI Taxonomy" id="2268181"/>
    <lineage>
        <taxon>Bacteria</taxon>
        <taxon>Bacteria division CPR3</taxon>
    </lineage>
</organism>
<evidence type="ECO:0008006" key="3">
    <source>
        <dbReference type="Google" id="ProtNLM"/>
    </source>
</evidence>
<dbReference type="EMBL" id="DRHL01000059">
    <property type="protein sequence ID" value="HEB13551.1"/>
    <property type="molecule type" value="Genomic_DNA"/>
</dbReference>
<gene>
    <name evidence="2" type="ORF">ENI13_01070</name>
</gene>
<protein>
    <recommendedName>
        <fullName evidence="3">DUF2399 domain-containing protein</fullName>
    </recommendedName>
</protein>
<evidence type="ECO:0000256" key="1">
    <source>
        <dbReference type="SAM" id="MobiDB-lite"/>
    </source>
</evidence>
<comment type="caution">
    <text evidence="2">The sequence shown here is derived from an EMBL/GenBank/DDBJ whole genome shotgun (WGS) entry which is preliminary data.</text>
</comment>
<evidence type="ECO:0000313" key="2">
    <source>
        <dbReference type="EMBL" id="HEB13551.1"/>
    </source>
</evidence>
<feature type="region of interest" description="Disordered" evidence="1">
    <location>
        <begin position="275"/>
        <end position="297"/>
    </location>
</feature>
<dbReference type="GO" id="GO:0005694">
    <property type="term" value="C:chromosome"/>
    <property type="evidence" value="ECO:0007669"/>
    <property type="project" value="InterPro"/>
</dbReference>
<proteinExistence type="predicted"/>
<reference evidence="2" key="1">
    <citation type="journal article" date="2020" name="mSystems">
        <title>Genome- and Community-Level Interaction Insights into Carbon Utilization and Element Cycling Functions of Hydrothermarchaeota in Hydrothermal Sediment.</title>
        <authorList>
            <person name="Zhou Z."/>
            <person name="Liu Y."/>
            <person name="Xu W."/>
            <person name="Pan J."/>
            <person name="Luo Z.H."/>
            <person name="Li M."/>
        </authorList>
    </citation>
    <scope>NUCLEOTIDE SEQUENCE [LARGE SCALE GENOMIC DNA]</scope>
    <source>
        <strain evidence="2">HyVt-369</strain>
    </source>
</reference>